<dbReference type="Pfam" id="PF01381">
    <property type="entry name" value="HTH_3"/>
    <property type="match status" value="1"/>
</dbReference>
<dbReference type="EMBL" id="JBHRZG010000011">
    <property type="protein sequence ID" value="MFC3833399.1"/>
    <property type="molecule type" value="Genomic_DNA"/>
</dbReference>
<dbReference type="RefSeq" id="WP_380101916.1">
    <property type="nucleotide sequence ID" value="NZ_JBHRZG010000011.1"/>
</dbReference>
<dbReference type="PROSITE" id="PS50943">
    <property type="entry name" value="HTH_CROC1"/>
    <property type="match status" value="1"/>
</dbReference>
<organism evidence="2 3">
    <name type="scientific">Deinococcus rufus</name>
    <dbReference type="NCBI Taxonomy" id="2136097"/>
    <lineage>
        <taxon>Bacteria</taxon>
        <taxon>Thermotogati</taxon>
        <taxon>Deinococcota</taxon>
        <taxon>Deinococci</taxon>
        <taxon>Deinococcales</taxon>
        <taxon>Deinococcaceae</taxon>
        <taxon>Deinococcus</taxon>
    </lineage>
</organism>
<evidence type="ECO:0000313" key="2">
    <source>
        <dbReference type="EMBL" id="MFC3833399.1"/>
    </source>
</evidence>
<accession>A0ABV7Z8P3</accession>
<comment type="caution">
    <text evidence="2">The sequence shown here is derived from an EMBL/GenBank/DDBJ whole genome shotgun (WGS) entry which is preliminary data.</text>
</comment>
<reference evidence="3" key="1">
    <citation type="journal article" date="2019" name="Int. J. Syst. Evol. Microbiol.">
        <title>The Global Catalogue of Microorganisms (GCM) 10K type strain sequencing project: providing services to taxonomists for standard genome sequencing and annotation.</title>
        <authorList>
            <consortium name="The Broad Institute Genomics Platform"/>
            <consortium name="The Broad Institute Genome Sequencing Center for Infectious Disease"/>
            <person name="Wu L."/>
            <person name="Ma J."/>
        </authorList>
    </citation>
    <scope>NUCLEOTIDE SEQUENCE [LARGE SCALE GENOMIC DNA]</scope>
    <source>
        <strain evidence="3">CCTCC AB 2017081</strain>
    </source>
</reference>
<gene>
    <name evidence="2" type="ORF">ACFOSB_11080</name>
</gene>
<protein>
    <submittedName>
        <fullName evidence="2">Helix-turn-helix domain-containing protein</fullName>
    </submittedName>
</protein>
<feature type="domain" description="HTH cro/C1-type" evidence="1">
    <location>
        <begin position="100"/>
        <end position="141"/>
    </location>
</feature>
<dbReference type="InterPro" id="IPR001387">
    <property type="entry name" value="Cro/C1-type_HTH"/>
</dbReference>
<dbReference type="InterPro" id="IPR010982">
    <property type="entry name" value="Lambda_DNA-bd_dom_sf"/>
</dbReference>
<sequence length="191" mass="21297">MMALLERNWRYLAWRRWPELDSGARTAALLASAETLTAPMLEAGGPEVALEVARIFEVPAADLGRRDLLAELVEEDSDVVALANIMVALRQKAADGRLHDIARVIDVDVSTVSRWVTGVTSPKPGRFRALARALFLPTDYETTPYFLLDQPLIHAARVAELHHLLGLMTPETLRDLYPGLRVLLRRPGERV</sequence>
<name>A0ABV7Z8P3_9DEIO</name>
<evidence type="ECO:0000259" key="1">
    <source>
        <dbReference type="PROSITE" id="PS50943"/>
    </source>
</evidence>
<keyword evidence="3" id="KW-1185">Reference proteome</keyword>
<proteinExistence type="predicted"/>
<evidence type="ECO:0000313" key="3">
    <source>
        <dbReference type="Proteomes" id="UP001595803"/>
    </source>
</evidence>
<dbReference type="SUPFAM" id="SSF47413">
    <property type="entry name" value="lambda repressor-like DNA-binding domains"/>
    <property type="match status" value="1"/>
</dbReference>
<dbReference type="CDD" id="cd00093">
    <property type="entry name" value="HTH_XRE"/>
    <property type="match status" value="1"/>
</dbReference>
<dbReference type="Proteomes" id="UP001595803">
    <property type="component" value="Unassembled WGS sequence"/>
</dbReference>